<accession>A0A8I0AE96</accession>
<reference evidence="2" key="1">
    <citation type="submission" date="2020-08" db="EMBL/GenBank/DDBJ databases">
        <title>Genome public.</title>
        <authorList>
            <person name="Liu C."/>
            <person name="Sun Q."/>
        </authorList>
    </citation>
    <scope>NUCLEOTIDE SEQUENCE</scope>
    <source>
        <strain evidence="2">NSJ-42</strain>
    </source>
</reference>
<dbReference type="PANTHER" id="PTHR34297">
    <property type="entry name" value="HYPOTHETICAL CYTOSOLIC PROTEIN-RELATED"/>
    <property type="match status" value="1"/>
</dbReference>
<dbReference type="EMBL" id="JACOOQ010000010">
    <property type="protein sequence ID" value="MBC5640175.1"/>
    <property type="molecule type" value="Genomic_DNA"/>
</dbReference>
<name>A0A8I0AE96_9CLOT</name>
<dbReference type="AlphaFoldDB" id="A0A8I0AE96"/>
<organism evidence="2 3">
    <name type="scientific">Clostridium lentum</name>
    <dbReference type="NCBI Taxonomy" id="2763037"/>
    <lineage>
        <taxon>Bacteria</taxon>
        <taxon>Bacillati</taxon>
        <taxon>Bacillota</taxon>
        <taxon>Clostridia</taxon>
        <taxon>Eubacteriales</taxon>
        <taxon>Clostridiaceae</taxon>
        <taxon>Clostridium</taxon>
    </lineage>
</organism>
<dbReference type="RefSeq" id="WP_022212609.1">
    <property type="nucleotide sequence ID" value="NZ_JACOOQ010000010.1"/>
</dbReference>
<dbReference type="PANTHER" id="PTHR34297:SF2">
    <property type="entry name" value="ASP23_GLS24 FAMILY ENVELOPE STRESS RESPONSE PROTEIN"/>
    <property type="match status" value="1"/>
</dbReference>
<evidence type="ECO:0000256" key="1">
    <source>
        <dbReference type="ARBA" id="ARBA00005721"/>
    </source>
</evidence>
<protein>
    <submittedName>
        <fullName evidence="2">Asp23/Gls24 family envelope stress response protein</fullName>
    </submittedName>
</protein>
<evidence type="ECO:0000313" key="2">
    <source>
        <dbReference type="EMBL" id="MBC5640175.1"/>
    </source>
</evidence>
<dbReference type="InterPro" id="IPR005531">
    <property type="entry name" value="Asp23"/>
</dbReference>
<gene>
    <name evidence="2" type="ORF">H8R92_06970</name>
</gene>
<comment type="caution">
    <text evidence="2">The sequence shown here is derived from an EMBL/GenBank/DDBJ whole genome shotgun (WGS) entry which is preliminary data.</text>
</comment>
<proteinExistence type="inferred from homology"/>
<keyword evidence="3" id="KW-1185">Reference proteome</keyword>
<sequence>MENIKDESTLGVVRISDEVVSVIASIAAEEIQGIVEIPTGVGNNISQILKGKKTTTGKSVKVTLGEDAATIELTVAVEYGINIPEVISLVQENVKKTVEAMTGLNVEAVNVNVQNIYVPKKEQNLEKEV</sequence>
<comment type="similarity">
    <text evidence="1">Belongs to the asp23 family.</text>
</comment>
<dbReference type="Proteomes" id="UP000662088">
    <property type="component" value="Unassembled WGS sequence"/>
</dbReference>
<evidence type="ECO:0000313" key="3">
    <source>
        <dbReference type="Proteomes" id="UP000662088"/>
    </source>
</evidence>
<dbReference type="Pfam" id="PF03780">
    <property type="entry name" value="Asp23"/>
    <property type="match status" value="1"/>
</dbReference>